<keyword evidence="4" id="KW-1185">Reference proteome</keyword>
<dbReference type="OrthoDB" id="5564679at2759"/>
<evidence type="ECO:0000313" key="4">
    <source>
        <dbReference type="Proteomes" id="UP001140094"/>
    </source>
</evidence>
<dbReference type="EMBL" id="JANBUO010001132">
    <property type="protein sequence ID" value="KAJ2799688.1"/>
    <property type="molecule type" value="Genomic_DNA"/>
</dbReference>
<evidence type="ECO:0000256" key="2">
    <source>
        <dbReference type="SAM" id="MobiDB-lite"/>
    </source>
</evidence>
<evidence type="ECO:0000256" key="1">
    <source>
        <dbReference type="SAM" id="Coils"/>
    </source>
</evidence>
<dbReference type="InterPro" id="IPR028346">
    <property type="entry name" value="HAUS2"/>
</dbReference>
<gene>
    <name evidence="3" type="ORF">H4R20_004337</name>
</gene>
<evidence type="ECO:0000313" key="3">
    <source>
        <dbReference type="EMBL" id="KAJ2799688.1"/>
    </source>
</evidence>
<name>A0A9W8HUP7_9FUNG</name>
<sequence>MSTPRERKSKVISGARGRGARPQSRVGRDVGPVAARRPLTKAASPNQGVAKTRVGQINPMTVQLDIASRAGLTIAENAVVDSNGDDMQAAAEANEAYLREMGDDEYGSDDDLGNSEASQASELQRALEQQLRNTSRELECKQHEAERLDYERNGAELDQAVVSARLQRLDLFSLHLRKVTANRASLLARLAEPLADEHWVLDAASHERMVDTLQGMCGLVSDLPRVADAAHHCRTATPSAITTTTTADSTRLIPQMERLVHEAEQAAQWLGAETQSRASPPRINS</sequence>
<dbReference type="Proteomes" id="UP001140094">
    <property type="component" value="Unassembled WGS sequence"/>
</dbReference>
<protein>
    <submittedName>
        <fullName evidence="3">Uncharacterized protein</fullName>
    </submittedName>
</protein>
<dbReference type="GO" id="GO:0031023">
    <property type="term" value="P:microtubule organizing center organization"/>
    <property type="evidence" value="ECO:0007669"/>
    <property type="project" value="InterPro"/>
</dbReference>
<accession>A0A9W8HUP7</accession>
<feature type="coiled-coil region" evidence="1">
    <location>
        <begin position="117"/>
        <end position="151"/>
    </location>
</feature>
<reference evidence="3" key="1">
    <citation type="submission" date="2022-07" db="EMBL/GenBank/DDBJ databases">
        <title>Phylogenomic reconstructions and comparative analyses of Kickxellomycotina fungi.</title>
        <authorList>
            <person name="Reynolds N.K."/>
            <person name="Stajich J.E."/>
            <person name="Barry K."/>
            <person name="Grigoriev I.V."/>
            <person name="Crous P."/>
            <person name="Smith M.E."/>
        </authorList>
    </citation>
    <scope>NUCLEOTIDE SEQUENCE</scope>
    <source>
        <strain evidence="3">NRRL 1565</strain>
    </source>
</reference>
<dbReference type="AlphaFoldDB" id="A0A9W8HUP7"/>
<keyword evidence="1" id="KW-0175">Coiled coil</keyword>
<proteinExistence type="predicted"/>
<feature type="region of interest" description="Disordered" evidence="2">
    <location>
        <begin position="1"/>
        <end position="50"/>
    </location>
</feature>
<organism evidence="3 4">
    <name type="scientific">Coemansia guatemalensis</name>
    <dbReference type="NCBI Taxonomy" id="2761395"/>
    <lineage>
        <taxon>Eukaryota</taxon>
        <taxon>Fungi</taxon>
        <taxon>Fungi incertae sedis</taxon>
        <taxon>Zoopagomycota</taxon>
        <taxon>Kickxellomycotina</taxon>
        <taxon>Kickxellomycetes</taxon>
        <taxon>Kickxellales</taxon>
        <taxon>Kickxellaceae</taxon>
        <taxon>Coemansia</taxon>
    </lineage>
</organism>
<dbReference type="GO" id="GO:0051225">
    <property type="term" value="P:spindle assembly"/>
    <property type="evidence" value="ECO:0007669"/>
    <property type="project" value="InterPro"/>
</dbReference>
<dbReference type="Pfam" id="PF15003">
    <property type="entry name" value="HAUS2"/>
    <property type="match status" value="1"/>
</dbReference>
<comment type="caution">
    <text evidence="3">The sequence shown here is derived from an EMBL/GenBank/DDBJ whole genome shotgun (WGS) entry which is preliminary data.</text>
</comment>